<comment type="caution">
    <text evidence="3">The sequence shown here is derived from an EMBL/GenBank/DDBJ whole genome shotgun (WGS) entry which is preliminary data.</text>
</comment>
<dbReference type="Proteomes" id="UP000265520">
    <property type="component" value="Unassembled WGS sequence"/>
</dbReference>
<name>A0A392M1W3_9FABA</name>
<evidence type="ECO:0000313" key="3">
    <source>
        <dbReference type="EMBL" id="MCH81229.1"/>
    </source>
</evidence>
<evidence type="ECO:0000313" key="4">
    <source>
        <dbReference type="Proteomes" id="UP000265520"/>
    </source>
</evidence>
<reference evidence="3 4" key="1">
    <citation type="journal article" date="2018" name="Front. Plant Sci.">
        <title>Red Clover (Trifolium pratense) and Zigzag Clover (T. medium) - A Picture of Genomic Similarities and Differences.</title>
        <authorList>
            <person name="Dluhosova J."/>
            <person name="Istvanek J."/>
            <person name="Nedelnik J."/>
            <person name="Repkova J."/>
        </authorList>
    </citation>
    <scope>NUCLEOTIDE SEQUENCE [LARGE SCALE GENOMIC DNA]</scope>
    <source>
        <strain evidence="4">cv. 10/8</strain>
        <tissue evidence="3">Leaf</tissue>
    </source>
</reference>
<dbReference type="InterPro" id="IPR007321">
    <property type="entry name" value="Transposase_28"/>
</dbReference>
<dbReference type="PANTHER" id="PTHR31099:SF28">
    <property type="entry name" value="F5J5.12"/>
    <property type="match status" value="1"/>
</dbReference>
<feature type="non-terminal residue" evidence="3">
    <location>
        <position position="385"/>
    </location>
</feature>
<organism evidence="3 4">
    <name type="scientific">Trifolium medium</name>
    <dbReference type="NCBI Taxonomy" id="97028"/>
    <lineage>
        <taxon>Eukaryota</taxon>
        <taxon>Viridiplantae</taxon>
        <taxon>Streptophyta</taxon>
        <taxon>Embryophyta</taxon>
        <taxon>Tracheophyta</taxon>
        <taxon>Spermatophyta</taxon>
        <taxon>Magnoliopsida</taxon>
        <taxon>eudicotyledons</taxon>
        <taxon>Gunneridae</taxon>
        <taxon>Pentapetalae</taxon>
        <taxon>rosids</taxon>
        <taxon>fabids</taxon>
        <taxon>Fabales</taxon>
        <taxon>Fabaceae</taxon>
        <taxon>Papilionoideae</taxon>
        <taxon>50 kb inversion clade</taxon>
        <taxon>NPAAA clade</taxon>
        <taxon>Hologalegina</taxon>
        <taxon>IRL clade</taxon>
        <taxon>Trifolieae</taxon>
        <taxon>Trifolium</taxon>
    </lineage>
</organism>
<gene>
    <name evidence="3" type="ORF">A2U01_0002013</name>
</gene>
<feature type="region of interest" description="Disordered" evidence="1">
    <location>
        <begin position="256"/>
        <end position="287"/>
    </location>
</feature>
<evidence type="ECO:0000256" key="1">
    <source>
        <dbReference type="SAM" id="MobiDB-lite"/>
    </source>
</evidence>
<dbReference type="EMBL" id="LXQA010002031">
    <property type="protein sequence ID" value="MCH81229.1"/>
    <property type="molecule type" value="Genomic_DNA"/>
</dbReference>
<proteinExistence type="predicted"/>
<sequence length="385" mass="44154">MYQIAFEEMGFRLPFSKFQIAVFDHLMLTPSQLHPNSLAFIRAFELTALHFNFEPTVRLFFYAFHLQRSRPKWGEGDRFGWVSLKQSTRFFDMFEESIRGFKSVYYLVRLITEEGWKNIVEVLPKEDEEGNPVLNERGEVVTARFGRFFFRWRRDHYEHPAKHFATPKKGLSRRDMENYHKIADLANFVPAVIYTDMEGNDLLDKHGNLVTKRAFINTKALLACRTKEEVAACFQKMTSVAARMKRMADAKEKRENAKIAAASQSSGSALPPPEKEKLSSTPPPPVVTPASSTVVDTSVNLPSVFDNTKVYHNKTSFKITPAETEVLQSMGPIALRNEINADSLSVFKLVELVTFYNGQECKYLEERNKAMEELDLAKGQLRSLQ</sequence>
<protein>
    <recommendedName>
        <fullName evidence="2">Transposase (putative) gypsy type domain-containing protein</fullName>
    </recommendedName>
</protein>
<accession>A0A392M1W3</accession>
<evidence type="ECO:0000259" key="2">
    <source>
        <dbReference type="Pfam" id="PF04195"/>
    </source>
</evidence>
<keyword evidence="4" id="KW-1185">Reference proteome</keyword>
<feature type="domain" description="Transposase (putative) gypsy type" evidence="2">
    <location>
        <begin position="4"/>
        <end position="67"/>
    </location>
</feature>
<dbReference type="AlphaFoldDB" id="A0A392M1W3"/>
<dbReference type="PANTHER" id="PTHR31099">
    <property type="entry name" value="OS06G0165300 PROTEIN"/>
    <property type="match status" value="1"/>
</dbReference>
<dbReference type="Pfam" id="PF04195">
    <property type="entry name" value="Transposase_28"/>
    <property type="match status" value="1"/>
</dbReference>